<keyword evidence="3" id="KW-1185">Reference proteome</keyword>
<evidence type="ECO:0000256" key="1">
    <source>
        <dbReference type="SAM" id="MobiDB-lite"/>
    </source>
</evidence>
<reference evidence="2 3" key="1">
    <citation type="submission" date="2020-08" db="EMBL/GenBank/DDBJ databases">
        <title>Plant Genome Project.</title>
        <authorList>
            <person name="Zhang R.-G."/>
        </authorList>
    </citation>
    <scope>NUCLEOTIDE SEQUENCE [LARGE SCALE GENOMIC DNA]</scope>
    <source>
        <tissue evidence="2">Rhizome</tissue>
    </source>
</reference>
<organism evidence="2 3">
    <name type="scientific">Zingiber officinale</name>
    <name type="common">Ginger</name>
    <name type="synonym">Amomum zingiber</name>
    <dbReference type="NCBI Taxonomy" id="94328"/>
    <lineage>
        <taxon>Eukaryota</taxon>
        <taxon>Viridiplantae</taxon>
        <taxon>Streptophyta</taxon>
        <taxon>Embryophyta</taxon>
        <taxon>Tracheophyta</taxon>
        <taxon>Spermatophyta</taxon>
        <taxon>Magnoliopsida</taxon>
        <taxon>Liliopsida</taxon>
        <taxon>Zingiberales</taxon>
        <taxon>Zingiberaceae</taxon>
        <taxon>Zingiber</taxon>
    </lineage>
</organism>
<dbReference type="EMBL" id="JACMSC010000008">
    <property type="protein sequence ID" value="KAG6511558.1"/>
    <property type="molecule type" value="Genomic_DNA"/>
</dbReference>
<feature type="compositionally biased region" description="Polar residues" evidence="1">
    <location>
        <begin position="88"/>
        <end position="100"/>
    </location>
</feature>
<evidence type="ECO:0000313" key="3">
    <source>
        <dbReference type="Proteomes" id="UP000734854"/>
    </source>
</evidence>
<dbReference type="AlphaFoldDB" id="A0A8J5LG76"/>
<evidence type="ECO:0000313" key="2">
    <source>
        <dbReference type="EMBL" id="KAG6511558.1"/>
    </source>
</evidence>
<comment type="caution">
    <text evidence="2">The sequence shown here is derived from an EMBL/GenBank/DDBJ whole genome shotgun (WGS) entry which is preliminary data.</text>
</comment>
<feature type="compositionally biased region" description="Basic and acidic residues" evidence="1">
    <location>
        <begin position="76"/>
        <end position="87"/>
    </location>
</feature>
<sequence length="152" mass="17067">MGGQTEWTGQSFSGHRLQDCIEGSIKGTESFDSLVRARSWTGTKGLMDHELIQLLRTRGDVVADCLFSSRHANKRNEGEVAIEKPQKDSNTGSDIQFSTKPTEKKRKRARRLGEEFDRIMTKLLKIMSDLVFTLGDPMNTSSLLPIERLPLG</sequence>
<protein>
    <submittedName>
        <fullName evidence="2">Uncharacterized protein</fullName>
    </submittedName>
</protein>
<dbReference type="Proteomes" id="UP000734854">
    <property type="component" value="Unassembled WGS sequence"/>
</dbReference>
<name>A0A8J5LG76_ZINOF</name>
<proteinExistence type="predicted"/>
<gene>
    <name evidence="2" type="ORF">ZIOFF_029630</name>
</gene>
<feature type="region of interest" description="Disordered" evidence="1">
    <location>
        <begin position="76"/>
        <end position="110"/>
    </location>
</feature>
<accession>A0A8J5LG76</accession>